<dbReference type="EMBL" id="LC711078">
    <property type="protein sequence ID" value="BDI54910.1"/>
    <property type="molecule type" value="Genomic_DNA"/>
</dbReference>
<name>A0AA35CRK7_9CAUD</name>
<reference evidence="1 2" key="1">
    <citation type="journal article" date="2022" name="Nat. Microbiol.">
        <title>Three families of Asgard archaeal viruses identified in metagenome-assembled genomes.</title>
        <authorList>
            <person name="Medvedeva S."/>
            <person name="Sun J."/>
            <person name="Yutin N."/>
            <person name="Koonin E.V."/>
            <person name="Nunoura T."/>
            <person name="Rinke C."/>
            <person name="Krupovic M."/>
        </authorList>
    </citation>
    <scope>NUCLEOTIDE SEQUENCE [LARGE SCALE GENOMIC DNA]</scope>
    <source>
        <strain evidence="1">VerdaV2</strain>
    </source>
</reference>
<evidence type="ECO:0000313" key="2">
    <source>
        <dbReference type="Proteomes" id="UP001162250"/>
    </source>
</evidence>
<organism evidence="1 2">
    <name type="scientific">Thorarchaeia virus VerdaV2</name>
    <dbReference type="NCBI Taxonomy" id="3070171"/>
    <lineage>
        <taxon>Viruses</taxon>
        <taxon>Duplodnaviria</taxon>
        <taxon>Heunggongvirae</taxon>
        <taxon>Uroviricota</taxon>
        <taxon>Caudoviricetes</taxon>
        <taxon>Verdandiviridae</taxon>
        <taxon>Tonitrusvirus</taxon>
        <taxon>Tonitrusvirus shimokitaense</taxon>
    </lineage>
</organism>
<dbReference type="KEGG" id="vg:80402220"/>
<evidence type="ECO:0000313" key="1">
    <source>
        <dbReference type="EMBL" id="BDI54910.1"/>
    </source>
</evidence>
<sequence length="84" mass="10036">MRAFIVHKAEPWNLTVGSLLLLFKDFGYKIWLNPRQIENYDELNHDDHYHEQEIEVLDDIGEMIRIGILQKKLQLLKYKKGAKI</sequence>
<proteinExistence type="predicted"/>
<keyword evidence="2" id="KW-1185">Reference proteome</keyword>
<protein>
    <submittedName>
        <fullName evidence="1">Uncharacterized protein</fullName>
    </submittedName>
</protein>
<dbReference type="Proteomes" id="UP001162250">
    <property type="component" value="Segment"/>
</dbReference>
<dbReference type="RefSeq" id="YP_010772506.1">
    <property type="nucleotide sequence ID" value="NC_074645.1"/>
</dbReference>
<accession>A0AA35CRK7</accession>
<dbReference type="GeneID" id="80402220"/>